<dbReference type="PROSITE" id="PS00223">
    <property type="entry name" value="ANNEXIN_1"/>
    <property type="match status" value="2"/>
</dbReference>
<evidence type="ECO:0000313" key="5">
    <source>
        <dbReference type="EMBL" id="AAI35254.1"/>
    </source>
</evidence>
<dbReference type="InterPro" id="IPR037104">
    <property type="entry name" value="Annexin_sf"/>
</dbReference>
<dbReference type="Xenbase" id="XB-GENE-953000">
    <property type="gene designation" value="anxa3"/>
</dbReference>
<dbReference type="PRINTS" id="PR00199">
    <property type="entry name" value="ANNEXINIII"/>
</dbReference>
<dbReference type="FunFam" id="1.10.220.10:FF:000003">
    <property type="entry name" value="Annexin"/>
    <property type="match status" value="1"/>
</dbReference>
<organism evidence="5">
    <name type="scientific">Xenopus tropicalis</name>
    <name type="common">Western clawed frog</name>
    <name type="synonym">Silurana tropicalis</name>
    <dbReference type="NCBI Taxonomy" id="8364"/>
    <lineage>
        <taxon>Eukaryota</taxon>
        <taxon>Metazoa</taxon>
        <taxon>Chordata</taxon>
        <taxon>Craniata</taxon>
        <taxon>Vertebrata</taxon>
        <taxon>Euteleostomi</taxon>
        <taxon>Amphibia</taxon>
        <taxon>Batrachia</taxon>
        <taxon>Anura</taxon>
        <taxon>Pipoidea</taxon>
        <taxon>Pipidae</taxon>
        <taxon>Xenopodinae</taxon>
        <taxon>Xenopus</taxon>
        <taxon>Silurana</taxon>
    </lineage>
</organism>
<dbReference type="RefSeq" id="NP_001090811.1">
    <property type="nucleotide sequence ID" value="NM_001097342.1"/>
</dbReference>
<dbReference type="InterPro" id="IPR018252">
    <property type="entry name" value="Annexin_repeat_CS"/>
</dbReference>
<dbReference type="GO" id="GO:0005509">
    <property type="term" value="F:calcium ion binding"/>
    <property type="evidence" value="ECO:0007669"/>
    <property type="project" value="InterPro"/>
</dbReference>
<dbReference type="PROSITE" id="PS51897">
    <property type="entry name" value="ANNEXIN_2"/>
    <property type="match status" value="2"/>
</dbReference>
<dbReference type="CTD" id="306"/>
<accession>A4IGU7</accession>
<dbReference type="DNASU" id="100037909"/>
<keyword evidence="3 4" id="KW-0041">Annexin</keyword>
<dbReference type="FunFam" id="1.10.220.10:FF:000004">
    <property type="entry name" value="Annexin"/>
    <property type="match status" value="1"/>
</dbReference>
<dbReference type="PRINTS" id="PR00196">
    <property type="entry name" value="ANNEXIN"/>
</dbReference>
<dbReference type="PANTHER" id="PTHR10502">
    <property type="entry name" value="ANNEXIN"/>
    <property type="match status" value="1"/>
</dbReference>
<dbReference type="AlphaFoldDB" id="A4IGU7"/>
<dbReference type="HOGENOM" id="CLU_025300_2_0_1"/>
<dbReference type="Proteomes" id="UP000008143">
    <property type="component" value="Chromosome 1"/>
</dbReference>
<comment type="domain">
    <text evidence="4">A pair of annexin repeats may form one binding site for calcium and phospholipid.</text>
</comment>
<dbReference type="EMBL" id="BC135253">
    <property type="protein sequence ID" value="AAI35254.1"/>
    <property type="molecule type" value="mRNA"/>
</dbReference>
<evidence type="ECO:0000256" key="4">
    <source>
        <dbReference type="RuleBase" id="RU003540"/>
    </source>
</evidence>
<comment type="similarity">
    <text evidence="1 4">Belongs to the annexin family.</text>
</comment>
<reference evidence="7" key="1">
    <citation type="journal article" date="2002" name="Dev. Dyn.">
        <title>Genetic and genomic tools for Xenopus research: The NIH Xenopus initiative.</title>
        <authorList>
            <person name="Klein S.L."/>
            <person name="Strausberg R.L."/>
            <person name="Wagner L."/>
            <person name="Pontius J."/>
            <person name="Clifton S.W."/>
            <person name="Richardson P."/>
        </authorList>
    </citation>
    <scope>NUCLEOTIDE SEQUENCE</scope>
</reference>
<dbReference type="Pfam" id="PF00191">
    <property type="entry name" value="Annexin"/>
    <property type="match status" value="2"/>
</dbReference>
<dbReference type="OrthoDB" id="37886at2759"/>
<reference evidence="7" key="3">
    <citation type="submission" date="2025-04" db="UniProtKB">
        <authorList>
            <consortium name="RefSeq"/>
        </authorList>
    </citation>
    <scope>IDENTIFICATION</scope>
</reference>
<dbReference type="ExpressionAtlas" id="A4IGU7">
    <property type="expression patterns" value="differential"/>
</dbReference>
<dbReference type="GO" id="GO:0005544">
    <property type="term" value="F:calcium-dependent phospholipid binding"/>
    <property type="evidence" value="ECO:0007669"/>
    <property type="project" value="UniProtKB-KW"/>
</dbReference>
<evidence type="ECO:0000256" key="3">
    <source>
        <dbReference type="ARBA" id="ARBA00023216"/>
    </source>
</evidence>
<dbReference type="GO" id="GO:0004859">
    <property type="term" value="F:phospholipase inhibitor activity"/>
    <property type="evidence" value="ECO:0007669"/>
    <property type="project" value="InterPro"/>
</dbReference>
<dbReference type="SMART" id="SM00335">
    <property type="entry name" value="ANX"/>
    <property type="match status" value="2"/>
</dbReference>
<name>A4IGU7_XENTR</name>
<keyword evidence="6" id="KW-1185">Reference proteome</keyword>
<dbReference type="InterPro" id="IPR018502">
    <property type="entry name" value="Annexin_repeat"/>
</dbReference>
<evidence type="ECO:0000313" key="6">
    <source>
        <dbReference type="Proteomes" id="UP000008143"/>
    </source>
</evidence>
<proteinExistence type="evidence at transcript level"/>
<sequence length="210" mass="22993">MASVWVGSRGAVKDFLGFSAGRDADAIRKAIKGLGTDEDSLINILTQRSNAQRQLIVKEYQAACGKELKDDLKGDLSGNFEHIMVSLILPPAYFDAKQLKKAMKGTGTAESILIEILASRTSKQMKEVGDAYYTVYGKSLGDEISSETSGDFRKALLFLANARRDESMKVDEQLAKKDAEILYNAGEKNGAQMKTSSLKFYVSEAFPNSN</sequence>
<dbReference type="SUPFAM" id="SSF47874">
    <property type="entry name" value="Annexin"/>
    <property type="match status" value="1"/>
</dbReference>
<evidence type="ECO:0000256" key="2">
    <source>
        <dbReference type="ARBA" id="ARBA00022737"/>
    </source>
</evidence>
<keyword evidence="2 4" id="KW-0677">Repeat</keyword>
<dbReference type="InterPro" id="IPR001464">
    <property type="entry name" value="Annexin"/>
</dbReference>
<protein>
    <recommendedName>
        <fullName evidence="4">Annexin</fullName>
    </recommendedName>
</protein>
<keyword evidence="4" id="KW-0106">Calcium</keyword>
<dbReference type="Gene3D" id="1.10.220.10">
    <property type="entry name" value="Annexin"/>
    <property type="match status" value="2"/>
</dbReference>
<evidence type="ECO:0000256" key="1">
    <source>
        <dbReference type="ARBA" id="ARBA00007831"/>
    </source>
</evidence>
<keyword evidence="4" id="KW-0111">Calcium/phospholipid-binding</keyword>
<evidence type="ECO:0000313" key="7">
    <source>
        <dbReference type="RefSeq" id="NP_001090811.1"/>
    </source>
</evidence>
<gene>
    <name evidence="7 8" type="primary">anxa3</name>
    <name evidence="7" type="synonym">anx3</name>
    <name evidence="5" type="synonym">LOC100037909</name>
</gene>
<dbReference type="GeneID" id="100037909"/>
<evidence type="ECO:0000313" key="8">
    <source>
        <dbReference type="Xenbase" id="XB-GENE-953000"/>
    </source>
</evidence>
<dbReference type="InterPro" id="IPR002390">
    <property type="entry name" value="ANX3"/>
</dbReference>
<dbReference type="AGR" id="Xenbase:XB-GENE-953000"/>
<reference evidence="5" key="2">
    <citation type="submission" date="2007-03" db="EMBL/GenBank/DDBJ databases">
        <authorList>
            <consortium name="NIH - Xenopus Gene Collection (XGC) project"/>
        </authorList>
    </citation>
    <scope>NUCLEOTIDE SEQUENCE [LARGE SCALE MRNA]</scope>
    <source>
        <tissue evidence="5">Whole embryo</tissue>
    </source>
</reference>
<dbReference type="KEGG" id="xtr:100037909"/>
<dbReference type="PANTHER" id="PTHR10502:SF25">
    <property type="entry name" value="ANNEXIN A3"/>
    <property type="match status" value="1"/>
</dbReference>